<sequence length="55" mass="6011">MSVIYQTTITRIGQSAKEALGEQMLITFREGAPADIEEFCFIHCHGELTGALQPG</sequence>
<dbReference type="InterPro" id="IPR036665">
    <property type="entry name" value="PTS_IIA_glucitol/sorbitol_sf"/>
</dbReference>
<dbReference type="GO" id="GO:0005737">
    <property type="term" value="C:cytoplasm"/>
    <property type="evidence" value="ECO:0007669"/>
    <property type="project" value="InterPro"/>
</dbReference>
<proteinExistence type="predicted"/>
<dbReference type="AlphaFoldDB" id="A0A627A210"/>
<dbReference type="GO" id="GO:0016301">
    <property type="term" value="F:kinase activity"/>
    <property type="evidence" value="ECO:0007669"/>
    <property type="project" value="TreeGrafter"/>
</dbReference>
<dbReference type="SUPFAM" id="SSF141530">
    <property type="entry name" value="PTSIIA/GutA-like"/>
    <property type="match status" value="1"/>
</dbReference>
<evidence type="ECO:0000313" key="1">
    <source>
        <dbReference type="EMBL" id="EDB4302162.1"/>
    </source>
</evidence>
<dbReference type="GO" id="GO:0008982">
    <property type="term" value="F:protein-N(PI)-phosphohistidine-sugar phosphotransferase activity"/>
    <property type="evidence" value="ECO:0007669"/>
    <property type="project" value="InterPro"/>
</dbReference>
<dbReference type="Pfam" id="PF03829">
    <property type="entry name" value="PTSIIA_gutA"/>
    <property type="match status" value="1"/>
</dbReference>
<dbReference type="GO" id="GO:0009401">
    <property type="term" value="P:phosphoenolpyruvate-dependent sugar phosphotransferase system"/>
    <property type="evidence" value="ECO:0007669"/>
    <property type="project" value="InterPro"/>
</dbReference>
<dbReference type="PANTHER" id="PTHR40398:SF1">
    <property type="entry name" value="PTS SYSTEM GLUCITOL_SORBITOL-SPECIFIC EIIA COMPONENT"/>
    <property type="match status" value="1"/>
</dbReference>
<organism evidence="1">
    <name type="scientific">Salmonella montevideo</name>
    <dbReference type="NCBI Taxonomy" id="115981"/>
    <lineage>
        <taxon>Bacteria</taxon>
        <taxon>Pseudomonadati</taxon>
        <taxon>Pseudomonadota</taxon>
        <taxon>Gammaproteobacteria</taxon>
        <taxon>Enterobacterales</taxon>
        <taxon>Enterobacteriaceae</taxon>
        <taxon>Salmonella</taxon>
    </lineage>
</organism>
<reference evidence="1" key="1">
    <citation type="submission" date="2018-07" db="EMBL/GenBank/DDBJ databases">
        <authorList>
            <consortium name="GenomeTrakr network: Whole genome sequencing for foodborne pathogen traceback"/>
        </authorList>
    </citation>
    <scope>NUCLEOTIDE SEQUENCE</scope>
    <source>
        <strain evidence="1">CFSAN032161</strain>
    </source>
</reference>
<accession>A0A627A210</accession>
<name>A0A627A210_SALMO</name>
<comment type="caution">
    <text evidence="1">The sequence shown here is derived from an EMBL/GenBank/DDBJ whole genome shotgun (WGS) entry which is preliminary data.</text>
</comment>
<gene>
    <name evidence="1" type="ORF">AXU32_16620</name>
</gene>
<feature type="non-terminal residue" evidence="1">
    <location>
        <position position="55"/>
    </location>
</feature>
<protein>
    <submittedName>
        <fullName evidence="1">PTS glucitol/sorbitol transporter subunit IIA</fullName>
    </submittedName>
</protein>
<dbReference type="EMBL" id="AALNLT010000052">
    <property type="protein sequence ID" value="EDB4302162.1"/>
    <property type="molecule type" value="Genomic_DNA"/>
</dbReference>
<dbReference type="InterPro" id="IPR004716">
    <property type="entry name" value="PTS_IIA_glucitol/sorbitol-sp"/>
</dbReference>
<dbReference type="Gene3D" id="2.40.33.40">
    <property type="entry name" value="Phosphotransferase system, glucitol/sorbitol-specific IIA component"/>
    <property type="match status" value="1"/>
</dbReference>
<dbReference type="PANTHER" id="PTHR40398">
    <property type="entry name" value="PTS SYSTEM GLUCITOL/SORBITOL-SPECIFIC EIIA COMPONENT"/>
    <property type="match status" value="1"/>
</dbReference>